<dbReference type="GO" id="GO:0005524">
    <property type="term" value="F:ATP binding"/>
    <property type="evidence" value="ECO:0007669"/>
    <property type="project" value="UniProtKB-UniRule"/>
</dbReference>
<dbReference type="FunFam" id="1.10.135.10:FF:000001">
    <property type="entry name" value="Creatine kinase M-type"/>
    <property type="match status" value="1"/>
</dbReference>
<dbReference type="SUPFAM" id="SSF48034">
    <property type="entry name" value="Guanido kinase N-terminal domain"/>
    <property type="match status" value="1"/>
</dbReference>
<evidence type="ECO:0000313" key="15">
    <source>
        <dbReference type="EnsemblMetazoa" id="Aqu2.1.40333_001"/>
    </source>
</evidence>
<keyword evidence="3 9" id="KW-0808">Transferase</keyword>
<dbReference type="InParanoid" id="A0A1X7VLN4"/>
<evidence type="ECO:0000256" key="9">
    <source>
        <dbReference type="PROSITE-ProRule" id="PRU00843"/>
    </source>
</evidence>
<keyword evidence="6 9" id="KW-0067">ATP-binding</keyword>
<name>A0A1X7VLN4_AMPQE</name>
<evidence type="ECO:0000256" key="6">
    <source>
        <dbReference type="ARBA" id="ARBA00022840"/>
    </source>
</evidence>
<sequence length="464" mass="51019">MIYWLLYARPKKKELRIAIIGQSVFGQEVYSLLRRQGKNVVGVFTVPDNNGRPDPLAAQAEKDGTPVFKIPRWRLKGSIVGQGLCDHMDVRKIGFTGSTEVGKGIMKSCAESNAKRVSLELGGKSPLIIFRDCDLDRAVRQSLGAVFFNKGENCIAAGRLFVERQIHDEFIERVIEEVKKMKIGDPLDRSVSHGPQNHKAHLDSLIHYIKVGVEEGANLVYGGKRLDRPGITVCVNMFCSENSGVPGFLSLCFIMGCGSSTAAVPPSSEPNSTSAKTESKPNDENGSAAEKQIEKPTPTRAAPDNYPDLSSHNNWMAKCLTPEIYAKLSTLKTPNGFTLDRAIQTGVDNPGHPFIMTVGMVAGDEESYDVFADLFDPVIEKRHNGYKKTDKHITDLDASKLEGGDDLDPNYVLSSRVRTGRSIKGLCLPPFNSRAERREVEKIVTAALNSLDGEFKGKYYPLTT</sequence>
<dbReference type="EnsemblMetazoa" id="Aqu2.1.40333_001">
    <property type="protein sequence ID" value="Aqu2.1.40333_001"/>
    <property type="gene ID" value="Aqu2.1.40333"/>
</dbReference>
<keyword evidence="7 11" id="KW-0560">Oxidoreductase</keyword>
<dbReference type="InterPro" id="IPR016160">
    <property type="entry name" value="Ald_DH_CS_CYS"/>
</dbReference>
<evidence type="ECO:0000256" key="3">
    <source>
        <dbReference type="ARBA" id="ARBA00022679"/>
    </source>
</evidence>
<dbReference type="PANTHER" id="PTHR11547">
    <property type="entry name" value="ARGININE OR CREATINE KINASE"/>
    <property type="match status" value="1"/>
</dbReference>
<dbReference type="InterPro" id="IPR022413">
    <property type="entry name" value="ATP-guanido_PTrfase_N"/>
</dbReference>
<feature type="active site" evidence="10">
    <location>
        <position position="120"/>
    </location>
</feature>
<evidence type="ECO:0000256" key="7">
    <source>
        <dbReference type="ARBA" id="ARBA00023002"/>
    </source>
</evidence>
<feature type="domain" description="Phosphagen kinase C-terminal" evidence="14">
    <location>
        <begin position="411"/>
        <end position="464"/>
    </location>
</feature>
<keyword evidence="4 9" id="KW-0547">Nucleotide-binding</keyword>
<dbReference type="PROSITE" id="PS00687">
    <property type="entry name" value="ALDEHYDE_DEHYDR_GLU"/>
    <property type="match status" value="1"/>
</dbReference>
<evidence type="ECO:0000256" key="4">
    <source>
        <dbReference type="ARBA" id="ARBA00022741"/>
    </source>
</evidence>
<protein>
    <recommendedName>
        <fullName evidence="2">creatine kinase</fullName>
        <ecNumber evidence="2">2.7.3.2</ecNumber>
    </recommendedName>
</protein>
<reference evidence="15" key="1">
    <citation type="submission" date="2017-05" db="UniProtKB">
        <authorList>
            <consortium name="EnsemblMetazoa"/>
        </authorList>
    </citation>
    <scope>IDENTIFICATION</scope>
</reference>
<dbReference type="InterPro" id="IPR036802">
    <property type="entry name" value="ATP-guanido_PTrfase_N_sf"/>
</dbReference>
<dbReference type="OrthoDB" id="430219at2759"/>
<evidence type="ECO:0000256" key="11">
    <source>
        <dbReference type="RuleBase" id="RU003345"/>
    </source>
</evidence>
<dbReference type="InterPro" id="IPR029510">
    <property type="entry name" value="Ald_DH_CS_GLU"/>
</dbReference>
<dbReference type="Gene3D" id="3.40.605.10">
    <property type="entry name" value="Aldehyde Dehydrogenase, Chain A, domain 1"/>
    <property type="match status" value="1"/>
</dbReference>
<dbReference type="GO" id="GO:0004111">
    <property type="term" value="F:creatine kinase activity"/>
    <property type="evidence" value="ECO:0007669"/>
    <property type="project" value="UniProtKB-EC"/>
</dbReference>
<feature type="domain" description="Phosphagen kinase N-terminal" evidence="13">
    <location>
        <begin position="298"/>
        <end position="384"/>
    </location>
</feature>
<dbReference type="PROSITE" id="PS00070">
    <property type="entry name" value="ALDEHYDE_DEHYDR_CYS"/>
    <property type="match status" value="1"/>
</dbReference>
<dbReference type="eggNOG" id="KOG3581">
    <property type="taxonomic scope" value="Eukaryota"/>
</dbReference>
<dbReference type="STRING" id="400682.A0A1X7VLN4"/>
<dbReference type="PROSITE" id="PS51510">
    <property type="entry name" value="PHOSPHAGEN_KINASE_C"/>
    <property type="match status" value="1"/>
</dbReference>
<dbReference type="PANTHER" id="PTHR11547:SF23">
    <property type="entry name" value="CREATINE KINASE B-TYPE"/>
    <property type="match status" value="1"/>
</dbReference>
<dbReference type="InterPro" id="IPR014746">
    <property type="entry name" value="Gln_synth/guanido_kin_cat_dom"/>
</dbReference>
<dbReference type="EC" id="2.7.3.2" evidence="2"/>
<dbReference type="Gene3D" id="3.40.50.12230">
    <property type="match status" value="1"/>
</dbReference>
<dbReference type="GO" id="GO:0046314">
    <property type="term" value="P:phosphocreatine biosynthetic process"/>
    <property type="evidence" value="ECO:0007669"/>
    <property type="project" value="InterPro"/>
</dbReference>
<dbReference type="AlphaFoldDB" id="A0A1X7VLN4"/>
<dbReference type="InterPro" id="IPR000749">
    <property type="entry name" value="ATP-guanido_PTrfase"/>
</dbReference>
<dbReference type="Gene3D" id="3.40.309.10">
    <property type="entry name" value="Aldehyde Dehydrogenase, Chain A, domain 2"/>
    <property type="match status" value="1"/>
</dbReference>
<dbReference type="InterPro" id="IPR015590">
    <property type="entry name" value="Aldehyde_DH_dom"/>
</dbReference>
<dbReference type="SUPFAM" id="SSF55931">
    <property type="entry name" value="Glutamine synthetase/guanido kinase"/>
    <property type="match status" value="1"/>
</dbReference>
<evidence type="ECO:0000256" key="2">
    <source>
        <dbReference type="ARBA" id="ARBA00012231"/>
    </source>
</evidence>
<dbReference type="Pfam" id="PF02807">
    <property type="entry name" value="ATP-gua_PtransN"/>
    <property type="match status" value="1"/>
</dbReference>
<dbReference type="GO" id="GO:0005615">
    <property type="term" value="C:extracellular space"/>
    <property type="evidence" value="ECO:0007669"/>
    <property type="project" value="TreeGrafter"/>
</dbReference>
<dbReference type="InterPro" id="IPR016161">
    <property type="entry name" value="Ald_DH/histidinol_DH"/>
</dbReference>
<keyword evidence="5 9" id="KW-0418">Kinase</keyword>
<dbReference type="InterPro" id="IPR016162">
    <property type="entry name" value="Ald_DH_N"/>
</dbReference>
<evidence type="ECO:0000256" key="10">
    <source>
        <dbReference type="PROSITE-ProRule" id="PRU10007"/>
    </source>
</evidence>
<evidence type="ECO:0000256" key="1">
    <source>
        <dbReference type="ARBA" id="ARBA00006798"/>
    </source>
</evidence>
<comment type="similarity">
    <text evidence="1 8">Belongs to the ATP:guanido phosphotransferase family.</text>
</comment>
<dbReference type="Gene3D" id="1.10.135.10">
    <property type="entry name" value="ATP:guanido phosphotransferase, N-terminal domain"/>
    <property type="match status" value="1"/>
</dbReference>
<evidence type="ECO:0000256" key="12">
    <source>
        <dbReference type="SAM" id="MobiDB-lite"/>
    </source>
</evidence>
<dbReference type="PROSITE" id="PS51509">
    <property type="entry name" value="PHOSPHAGEN_KINASE_N"/>
    <property type="match status" value="1"/>
</dbReference>
<evidence type="ECO:0000259" key="13">
    <source>
        <dbReference type="PROSITE" id="PS51509"/>
    </source>
</evidence>
<accession>A0A1X7VLN4</accession>
<evidence type="ECO:0000256" key="8">
    <source>
        <dbReference type="PROSITE-ProRule" id="PRU00842"/>
    </source>
</evidence>
<evidence type="ECO:0000256" key="5">
    <source>
        <dbReference type="ARBA" id="ARBA00022777"/>
    </source>
</evidence>
<dbReference type="GO" id="GO:0016620">
    <property type="term" value="F:oxidoreductase activity, acting on the aldehyde or oxo group of donors, NAD or NADP as acceptor"/>
    <property type="evidence" value="ECO:0007669"/>
    <property type="project" value="InterPro"/>
</dbReference>
<organism evidence="15">
    <name type="scientific">Amphimedon queenslandica</name>
    <name type="common">Sponge</name>
    <dbReference type="NCBI Taxonomy" id="400682"/>
    <lineage>
        <taxon>Eukaryota</taxon>
        <taxon>Metazoa</taxon>
        <taxon>Porifera</taxon>
        <taxon>Demospongiae</taxon>
        <taxon>Heteroscleromorpha</taxon>
        <taxon>Haplosclerida</taxon>
        <taxon>Niphatidae</taxon>
        <taxon>Amphimedon</taxon>
    </lineage>
</organism>
<dbReference type="InterPro" id="IPR016163">
    <property type="entry name" value="Ald_DH_C"/>
</dbReference>
<feature type="region of interest" description="Disordered" evidence="12">
    <location>
        <begin position="263"/>
        <end position="307"/>
    </location>
</feature>
<proteinExistence type="inferred from homology"/>
<dbReference type="Pfam" id="PF00171">
    <property type="entry name" value="Aldedh"/>
    <property type="match status" value="1"/>
</dbReference>
<dbReference type="SUPFAM" id="SSF53720">
    <property type="entry name" value="ALDH-like"/>
    <property type="match status" value="1"/>
</dbReference>
<feature type="binding site" evidence="9">
    <location>
        <begin position="414"/>
        <end position="418"/>
    </location>
    <ligand>
        <name>ATP</name>
        <dbReference type="ChEBI" id="CHEBI:30616"/>
    </ligand>
</feature>
<dbReference type="Gene3D" id="3.30.590.10">
    <property type="entry name" value="Glutamine synthetase/guanido kinase, catalytic domain"/>
    <property type="match status" value="1"/>
</dbReference>
<dbReference type="eggNOG" id="KOG2452">
    <property type="taxonomic scope" value="Eukaryota"/>
</dbReference>
<evidence type="ECO:0000259" key="14">
    <source>
        <dbReference type="PROSITE" id="PS51510"/>
    </source>
</evidence>
<dbReference type="InterPro" id="IPR022414">
    <property type="entry name" value="ATP-guanido_PTrfase_cat"/>
</dbReference>
<comment type="caution">
    <text evidence="9">Lacks conserved residue(s) required for the propagation of feature annotation.</text>
</comment>
<comment type="similarity">
    <text evidence="11">Belongs to the aldehyde dehydrogenase family.</text>
</comment>